<dbReference type="InterPro" id="IPR011008">
    <property type="entry name" value="Dimeric_a/b-barrel"/>
</dbReference>
<reference evidence="2" key="1">
    <citation type="journal article" date="2019" name="Int. J. Syst. Evol. Microbiol.">
        <title>The Global Catalogue of Microorganisms (GCM) 10K type strain sequencing project: providing services to taxonomists for standard genome sequencing and annotation.</title>
        <authorList>
            <consortium name="The Broad Institute Genomics Platform"/>
            <consortium name="The Broad Institute Genome Sequencing Center for Infectious Disease"/>
            <person name="Wu L."/>
            <person name="Ma J."/>
        </authorList>
    </citation>
    <scope>NUCLEOTIDE SEQUENCE [LARGE SCALE GENOMIC DNA]</scope>
    <source>
        <strain evidence="2">JCM 16578</strain>
    </source>
</reference>
<evidence type="ECO:0000313" key="1">
    <source>
        <dbReference type="EMBL" id="GAA3863015.1"/>
    </source>
</evidence>
<dbReference type="SUPFAM" id="SSF54909">
    <property type="entry name" value="Dimeric alpha+beta barrel"/>
    <property type="match status" value="1"/>
</dbReference>
<dbReference type="Proteomes" id="UP001501563">
    <property type="component" value="Unassembled WGS sequence"/>
</dbReference>
<sequence length="84" mass="9104">MYLHVTGTVTDPGGLAAHAAGEARVLRELKADGVVLSAFRRHDRPGAFLLVEAESVQDARDKLGRLPYAANGLLTFEFIEVSRL</sequence>
<dbReference type="RefSeq" id="WP_331269243.1">
    <property type="nucleotide sequence ID" value="NZ_BAAAZA010000007.1"/>
</dbReference>
<protein>
    <recommendedName>
        <fullName evidence="3">YCII-related domain-containing protein</fullName>
    </recommendedName>
</protein>
<accession>A0ABP7K355</accession>
<dbReference type="EMBL" id="BAAAZA010000007">
    <property type="protein sequence ID" value="GAA3863015.1"/>
    <property type="molecule type" value="Genomic_DNA"/>
</dbReference>
<name>A0ABP7K355_9ACTN</name>
<comment type="caution">
    <text evidence="1">The sequence shown here is derived from an EMBL/GenBank/DDBJ whole genome shotgun (WGS) entry which is preliminary data.</text>
</comment>
<evidence type="ECO:0008006" key="3">
    <source>
        <dbReference type="Google" id="ProtNLM"/>
    </source>
</evidence>
<keyword evidence="2" id="KW-1185">Reference proteome</keyword>
<proteinExistence type="predicted"/>
<evidence type="ECO:0000313" key="2">
    <source>
        <dbReference type="Proteomes" id="UP001501563"/>
    </source>
</evidence>
<gene>
    <name evidence="1" type="ORF">GCM10022207_28550</name>
</gene>
<dbReference type="Gene3D" id="3.30.70.1060">
    <property type="entry name" value="Dimeric alpha+beta barrel"/>
    <property type="match status" value="1"/>
</dbReference>
<organism evidence="1 2">
    <name type="scientific">Streptomyces lannensis</name>
    <dbReference type="NCBI Taxonomy" id="766498"/>
    <lineage>
        <taxon>Bacteria</taxon>
        <taxon>Bacillati</taxon>
        <taxon>Actinomycetota</taxon>
        <taxon>Actinomycetes</taxon>
        <taxon>Kitasatosporales</taxon>
        <taxon>Streptomycetaceae</taxon>
        <taxon>Streptomyces</taxon>
    </lineage>
</organism>